<dbReference type="AlphaFoldDB" id="A0AAW6TP70"/>
<comment type="caution">
    <text evidence="3">The sequence shown here is derived from an EMBL/GenBank/DDBJ whole genome shotgun (WGS) entry which is preliminary data.</text>
</comment>
<dbReference type="InterPro" id="IPR011047">
    <property type="entry name" value="Quinoprotein_ADH-like_sf"/>
</dbReference>
<dbReference type="PANTHER" id="PTHR34512:SF30">
    <property type="entry name" value="OUTER MEMBRANE PROTEIN ASSEMBLY FACTOR BAMB"/>
    <property type="match status" value="1"/>
</dbReference>
<dbReference type="Proteomes" id="UP001431776">
    <property type="component" value="Unassembled WGS sequence"/>
</dbReference>
<reference evidence="3" key="1">
    <citation type="submission" date="2023-05" db="EMBL/GenBank/DDBJ databases">
        <title>Anaerotaeda fermentans gen. nov., sp. nov., a novel anaerobic planctomycete of the new family within the order Sedimentisphaerales isolated from Taman Peninsula, Russia.</title>
        <authorList>
            <person name="Khomyakova M.A."/>
            <person name="Merkel A.Y."/>
            <person name="Slobodkin A.I."/>
        </authorList>
    </citation>
    <scope>NUCLEOTIDE SEQUENCE</scope>
    <source>
        <strain evidence="3">M17dextr</strain>
    </source>
</reference>
<evidence type="ECO:0000313" key="4">
    <source>
        <dbReference type="Proteomes" id="UP001431776"/>
    </source>
</evidence>
<organism evidence="3 4">
    <name type="scientific">Anaerobaca lacustris</name>
    <dbReference type="NCBI Taxonomy" id="3044600"/>
    <lineage>
        <taxon>Bacteria</taxon>
        <taxon>Pseudomonadati</taxon>
        <taxon>Planctomycetota</taxon>
        <taxon>Phycisphaerae</taxon>
        <taxon>Sedimentisphaerales</taxon>
        <taxon>Anaerobacaceae</taxon>
        <taxon>Anaerobaca</taxon>
    </lineage>
</organism>
<dbReference type="InterPro" id="IPR018391">
    <property type="entry name" value="PQQ_b-propeller_rpt"/>
</dbReference>
<accession>A0AAW6TP70</accession>
<dbReference type="SUPFAM" id="SSF50998">
    <property type="entry name" value="Quinoprotein alcohol dehydrogenase-like"/>
    <property type="match status" value="1"/>
</dbReference>
<feature type="domain" description="Pyrrolo-quinoline quinone repeat" evidence="2">
    <location>
        <begin position="137"/>
        <end position="386"/>
    </location>
</feature>
<evidence type="ECO:0000256" key="1">
    <source>
        <dbReference type="SAM" id="Phobius"/>
    </source>
</evidence>
<dbReference type="EMBL" id="JASCXX010000001">
    <property type="protein sequence ID" value="MDI6447472.1"/>
    <property type="molecule type" value="Genomic_DNA"/>
</dbReference>
<dbReference type="PANTHER" id="PTHR34512">
    <property type="entry name" value="CELL SURFACE PROTEIN"/>
    <property type="match status" value="1"/>
</dbReference>
<dbReference type="Gene3D" id="2.40.10.480">
    <property type="match status" value="1"/>
</dbReference>
<evidence type="ECO:0000313" key="3">
    <source>
        <dbReference type="EMBL" id="MDI6447472.1"/>
    </source>
</evidence>
<evidence type="ECO:0000259" key="2">
    <source>
        <dbReference type="Pfam" id="PF13360"/>
    </source>
</evidence>
<proteinExistence type="predicted"/>
<dbReference type="Gene3D" id="2.130.10.10">
    <property type="entry name" value="YVTN repeat-like/Quinoprotein amine dehydrogenase"/>
    <property type="match status" value="1"/>
</dbReference>
<dbReference type="InterPro" id="IPR015943">
    <property type="entry name" value="WD40/YVTN_repeat-like_dom_sf"/>
</dbReference>
<feature type="transmembrane region" description="Helical" evidence="1">
    <location>
        <begin position="9"/>
        <end position="27"/>
    </location>
</feature>
<dbReference type="Pfam" id="PF13360">
    <property type="entry name" value="PQQ_2"/>
    <property type="match status" value="1"/>
</dbReference>
<gene>
    <name evidence="3" type="ORF">QJ522_00325</name>
</gene>
<protein>
    <submittedName>
        <fullName evidence="3">PQQ-like beta-propeller repeat protein</fullName>
    </submittedName>
</protein>
<name>A0AAW6TP70_9BACT</name>
<keyword evidence="1" id="KW-1133">Transmembrane helix</keyword>
<keyword evidence="1" id="KW-0472">Membrane</keyword>
<dbReference type="SMART" id="SM00564">
    <property type="entry name" value="PQQ"/>
    <property type="match status" value="4"/>
</dbReference>
<dbReference type="RefSeq" id="WP_349242882.1">
    <property type="nucleotide sequence ID" value="NZ_JASCXX010000001.1"/>
</dbReference>
<dbReference type="InterPro" id="IPR002372">
    <property type="entry name" value="PQQ_rpt_dom"/>
</dbReference>
<keyword evidence="1" id="KW-0812">Transmembrane</keyword>
<keyword evidence="4" id="KW-1185">Reference proteome</keyword>
<sequence>MSKSAIADIVPMGFAVAGAVCLVYLWISADASPQFEPRIPIESNVVVQSVARGDVLARAELTTYEGQPADLPGEWPQFRGPALDAVGRVDVTLARQWPDGGPRVLWSVDLGEGYAGAAVRDGRVFVADYDQQKHGDAIRCFSLADGQEIWRYFYPVRIKRNHGMSRTVPTVTDEHVVTMGPMCHVSSLDVATGELRWFIDLVQDYGTKVPAWYAGQCPLVEDGKVILGVGGTSLIMAVDVATGDVLWETPNPKKWGMTHSSLVPLDFAGERMYVWCASGGVVAVAARDGTVLWEMPDWQIRIANVPTPVPVGEGRLFLSGGYNAGVMMLKLVEQDGRIVPEIEFRLPPHVFGSPQHTPIFYEGHIYGVRPDEQLVCLDLEGNVVWTSGSTNKFGLGPYTIVNGLLYVMDDHGLLTLVEATPAGYVQLAQANVLDGIDSWGPMAVASNRLIVRDLTRMVCLDIGVP</sequence>